<evidence type="ECO:0008006" key="3">
    <source>
        <dbReference type="Google" id="ProtNLM"/>
    </source>
</evidence>
<reference evidence="1" key="1">
    <citation type="submission" date="2003-02" db="EMBL/GenBank/DDBJ databases">
        <authorList>
            <person name="Malek J.A."/>
            <person name="Eremeeva M.E."/>
            <person name="Dasch G.A."/>
        </authorList>
    </citation>
    <scope>NUCLEOTIDE SEQUENCE [LARGE SCALE GENOMIC DNA]</scope>
    <source>
        <strain evidence="1">246</strain>
    </source>
</reference>
<organism evidence="1 2">
    <name type="scientific">Rickettsia sibirica (strain ATCC VR-151 / 246)</name>
    <dbReference type="NCBI Taxonomy" id="272951"/>
    <lineage>
        <taxon>Bacteria</taxon>
        <taxon>Pseudomonadati</taxon>
        <taxon>Pseudomonadota</taxon>
        <taxon>Alphaproteobacteria</taxon>
        <taxon>Rickettsiales</taxon>
        <taxon>Rickettsiaceae</taxon>
        <taxon>Rickettsieae</taxon>
        <taxon>Rickettsia</taxon>
        <taxon>spotted fever group</taxon>
        <taxon>Rickettsia sibirica subgroup</taxon>
    </lineage>
</organism>
<dbReference type="Proteomes" id="UP000004455">
    <property type="component" value="Unassembled WGS sequence"/>
</dbReference>
<protein>
    <recommendedName>
        <fullName evidence="3">Epsilon-coat protein</fullName>
    </recommendedName>
</protein>
<accession>Q7PBW8</accession>
<proteinExistence type="predicted"/>
<dbReference type="EMBL" id="AABW01000001">
    <property type="protein sequence ID" value="EAA25364.1"/>
    <property type="molecule type" value="Genomic_DNA"/>
</dbReference>
<sequence length="197" mass="22710">MVSKISKFYCRNLFQPDIIKQLANIEDFAILGSFSEILLATKKYDEIITLLAPRPANLVNNEQKQESKFIYFYRYNLSVAYNNTGKLSLDEEQLLRILKDRPNDSASSSYSLFNIYLLNEMATATKNLIKNAPTDIKILTAMSFNLAEIAEAKLNLINQDNLSKDSQEQFRCFQYIAKYNQYSAAEKIVNEENLKDE</sequence>
<dbReference type="AlphaFoldDB" id="Q7PBW8"/>
<dbReference type="GeneID" id="95362477"/>
<evidence type="ECO:0000313" key="2">
    <source>
        <dbReference type="Proteomes" id="UP000004455"/>
    </source>
</evidence>
<comment type="caution">
    <text evidence="1">The sequence shown here is derived from an EMBL/GenBank/DDBJ whole genome shotgun (WGS) entry which is preliminary data.</text>
</comment>
<gene>
    <name evidence="1" type="ORF">rsib_orf88</name>
</gene>
<dbReference type="InterPro" id="IPR011990">
    <property type="entry name" value="TPR-like_helical_dom_sf"/>
</dbReference>
<evidence type="ECO:0000313" key="1">
    <source>
        <dbReference type="EMBL" id="EAA25364.1"/>
    </source>
</evidence>
<dbReference type="RefSeq" id="WP_004995734.1">
    <property type="nucleotide sequence ID" value="NZ_AABW01000001.1"/>
</dbReference>
<dbReference type="HOGENOM" id="CLU_1383240_0_0_5"/>
<dbReference type="Gene3D" id="1.25.40.10">
    <property type="entry name" value="Tetratricopeptide repeat domain"/>
    <property type="match status" value="1"/>
</dbReference>
<name>Q7PBW8_RICS2</name>
<keyword evidence="2" id="KW-1185">Reference proteome</keyword>